<organism evidence="2 3">
    <name type="scientific">Cytobacillus oceanisediminis</name>
    <dbReference type="NCBI Taxonomy" id="665099"/>
    <lineage>
        <taxon>Bacteria</taxon>
        <taxon>Bacillati</taxon>
        <taxon>Bacillota</taxon>
        <taxon>Bacilli</taxon>
        <taxon>Bacillales</taxon>
        <taxon>Bacillaceae</taxon>
        <taxon>Cytobacillus</taxon>
    </lineage>
</organism>
<accession>A0A2V2ZWP7</accession>
<dbReference type="GO" id="GO:0016747">
    <property type="term" value="F:acyltransferase activity, transferring groups other than amino-acyl groups"/>
    <property type="evidence" value="ECO:0007669"/>
    <property type="project" value="InterPro"/>
</dbReference>
<dbReference type="Gene3D" id="3.40.630.30">
    <property type="match status" value="1"/>
</dbReference>
<dbReference type="RefSeq" id="WP_110064885.1">
    <property type="nucleotide sequence ID" value="NZ_QGTW01000005.1"/>
</dbReference>
<sequence>MIRRLTEHDHETCFSFLKQQPAENLFIIGDIEAYGYEKDFQRVWGEFNKNGDLKAVLLKYEENYIPFATGDFDAKGFAKIMLGDDNFGMMSGLKGVTGKIEPFVSDLLKRKRETFYAKCTKLNAIAEDVDTSAVIQAGPEDAENLVELLNSIPEFSDSTITVERKKRGLKDGSSRSYFINEGGKMVSTSSTTAENSLSAMVVGVATLESYKKKGYATQCMVKLCRQLLEDNKELCLFYDNPEAGAIYKRIGFEDIGCWMMYTFEKIEAKKMS</sequence>
<dbReference type="OrthoDB" id="248489at2"/>
<dbReference type="Proteomes" id="UP000247150">
    <property type="component" value="Unassembled WGS sequence"/>
</dbReference>
<evidence type="ECO:0000313" key="3">
    <source>
        <dbReference type="Proteomes" id="UP000247150"/>
    </source>
</evidence>
<dbReference type="EMBL" id="QGTW01000005">
    <property type="protein sequence ID" value="PWW28840.1"/>
    <property type="molecule type" value="Genomic_DNA"/>
</dbReference>
<proteinExistence type="predicted"/>
<gene>
    <name evidence="2" type="ORF">DFO73_10576</name>
</gene>
<dbReference type="InterPro" id="IPR027365">
    <property type="entry name" value="GNAT_acetyltra_YdfB-like"/>
</dbReference>
<evidence type="ECO:0000259" key="1">
    <source>
        <dbReference type="PROSITE" id="PS51186"/>
    </source>
</evidence>
<evidence type="ECO:0000313" key="2">
    <source>
        <dbReference type="EMBL" id="PWW28840.1"/>
    </source>
</evidence>
<name>A0A2V2ZWP7_9BACI</name>
<dbReference type="SUPFAM" id="SSF55729">
    <property type="entry name" value="Acyl-CoA N-acyltransferases (Nat)"/>
    <property type="match status" value="1"/>
</dbReference>
<dbReference type="InterPro" id="IPR016181">
    <property type="entry name" value="Acyl_CoA_acyltransferase"/>
</dbReference>
<reference evidence="2 3" key="1">
    <citation type="submission" date="2018-05" db="EMBL/GenBank/DDBJ databases">
        <title>Freshwater and sediment microbial communities from various areas in North America, analyzing microbe dynamics in response to fracking.</title>
        <authorList>
            <person name="Lamendella R."/>
        </authorList>
    </citation>
    <scope>NUCLEOTIDE SEQUENCE [LARGE SCALE GENOMIC DNA]</scope>
    <source>
        <strain evidence="2 3">15_TX</strain>
    </source>
</reference>
<dbReference type="PROSITE" id="PS51186">
    <property type="entry name" value="GNAT"/>
    <property type="match status" value="1"/>
</dbReference>
<comment type="caution">
    <text evidence="2">The sequence shown here is derived from an EMBL/GenBank/DDBJ whole genome shotgun (WGS) entry which is preliminary data.</text>
</comment>
<feature type="domain" description="N-acetyltransferase" evidence="1">
    <location>
        <begin position="132"/>
        <end position="272"/>
    </location>
</feature>
<dbReference type="InterPro" id="IPR000182">
    <property type="entry name" value="GNAT_dom"/>
</dbReference>
<protein>
    <recommendedName>
        <fullName evidence="1">N-acetyltransferase domain-containing protein</fullName>
    </recommendedName>
</protein>
<dbReference type="Pfam" id="PF12746">
    <property type="entry name" value="GNAT_acetyltran"/>
    <property type="match status" value="1"/>
</dbReference>
<dbReference type="AlphaFoldDB" id="A0A2V2ZWP7"/>